<reference evidence="1" key="1">
    <citation type="journal article" date="2015" name="Front. Microbiol.">
        <title>Combining genomic sequencing methods to explore viral diversity and reveal potential virus-host interactions.</title>
        <authorList>
            <person name="Chow C.E."/>
            <person name="Winget D.M."/>
            <person name="White R.A.III."/>
            <person name="Hallam S.J."/>
            <person name="Suttle C.A."/>
        </authorList>
    </citation>
    <scope>NUCLEOTIDE SEQUENCE</scope>
    <source>
        <strain evidence="1">Anoxic3_3</strain>
    </source>
</reference>
<name>A0A0F7L3K9_9VIRU</name>
<reference evidence="1" key="2">
    <citation type="submission" date="2015-03" db="EMBL/GenBank/DDBJ databases">
        <authorList>
            <person name="Chow C.-E.T."/>
            <person name="Winget D.M."/>
            <person name="White R.A.III."/>
            <person name="Hallam S.J."/>
            <person name="Suttle C.A."/>
        </authorList>
    </citation>
    <scope>NUCLEOTIDE SEQUENCE</scope>
    <source>
        <strain evidence="1">Anoxic3_3</strain>
    </source>
</reference>
<evidence type="ECO:0000313" key="1">
    <source>
        <dbReference type="EMBL" id="AKH46047.1"/>
    </source>
</evidence>
<organism evidence="1">
    <name type="scientific">uncultured marine virus</name>
    <dbReference type="NCBI Taxonomy" id="186617"/>
    <lineage>
        <taxon>Viruses</taxon>
        <taxon>environmental samples</taxon>
    </lineage>
</organism>
<accession>A0A0F7L3K9</accession>
<sequence>MIQYEYGAVSSRYILEAENKLTAYATIVLHYRNSPHLVVIYEPEDADTWFSVDGEVSDKLDNIFGGEGSFDDYLEKNMEEIKKCYASIKQIC</sequence>
<proteinExistence type="predicted"/>
<protein>
    <submittedName>
        <fullName evidence="1">Uncharacterized protein</fullName>
    </submittedName>
</protein>
<dbReference type="EMBL" id="KR029578">
    <property type="protein sequence ID" value="AKH46047.1"/>
    <property type="molecule type" value="Genomic_DNA"/>
</dbReference>